<keyword evidence="1" id="KW-0812">Transmembrane</keyword>
<feature type="transmembrane region" description="Helical" evidence="1">
    <location>
        <begin position="42"/>
        <end position="71"/>
    </location>
</feature>
<evidence type="ECO:0008006" key="4">
    <source>
        <dbReference type="Google" id="ProtNLM"/>
    </source>
</evidence>
<evidence type="ECO:0000313" key="3">
    <source>
        <dbReference type="Proteomes" id="UP001440612"/>
    </source>
</evidence>
<dbReference type="RefSeq" id="WP_341366362.1">
    <property type="nucleotide sequence ID" value="NZ_CP150951.2"/>
</dbReference>
<dbReference type="EMBL" id="CP150951">
    <property type="protein sequence ID" value="WZC48244.1"/>
    <property type="molecule type" value="Genomic_DNA"/>
</dbReference>
<sequence>MADLAPSVTGIHDAMAKQSSFAVEDMYWGYAIRSGSGPSFGVALAQAVCFFFGVCLLTAAVGILVLPALFFDGGFGAMRLGSAALFGAFSAYLLWFASRGTQSEVHVDTSVGEIREVICNRAGKPSTVGSYGFDTIGGIHLEPAKDNGVATLFLRYRNTSQTVCVAEAPEAQLVGLRDRLAQDLMVNINGR</sequence>
<evidence type="ECO:0000313" key="2">
    <source>
        <dbReference type="EMBL" id="WZC48244.1"/>
    </source>
</evidence>
<keyword evidence="3" id="KW-1185">Reference proteome</keyword>
<accession>A0ABZ2V2D4</accession>
<dbReference type="Proteomes" id="UP001440612">
    <property type="component" value="Chromosome"/>
</dbReference>
<keyword evidence="1" id="KW-0472">Membrane</keyword>
<reference evidence="3" key="1">
    <citation type="submission" date="2024-04" db="EMBL/GenBank/DDBJ databases">
        <title>Phylogenomic analyses of a clade within the roseobacter group suggest taxonomic reassignments of species of the genera Aestuariivita, Citreicella, Loktanella, Nautella, Pelagibaca, Ruegeria, Thalassobius, Thiobacimonas and Tropicibacter, and the proposal o.</title>
        <authorList>
            <person name="Jeon C.O."/>
        </authorList>
    </citation>
    <scope>NUCLEOTIDE SEQUENCE [LARGE SCALE GENOMIC DNA]</scope>
    <source>
        <strain evidence="3">BS5-3</strain>
    </source>
</reference>
<keyword evidence="1" id="KW-1133">Transmembrane helix</keyword>
<gene>
    <name evidence="2" type="ORF">AABB29_15420</name>
</gene>
<name>A0ABZ2V2D4_9RHOB</name>
<protein>
    <recommendedName>
        <fullName evidence="4">Integral membrane protein</fullName>
    </recommendedName>
</protein>
<evidence type="ECO:0000256" key="1">
    <source>
        <dbReference type="SAM" id="Phobius"/>
    </source>
</evidence>
<organism evidence="2 3">
    <name type="scientific">Yoonia phaeophyticola</name>
    <dbReference type="NCBI Taxonomy" id="3137369"/>
    <lineage>
        <taxon>Bacteria</taxon>
        <taxon>Pseudomonadati</taxon>
        <taxon>Pseudomonadota</taxon>
        <taxon>Alphaproteobacteria</taxon>
        <taxon>Rhodobacterales</taxon>
        <taxon>Paracoccaceae</taxon>
        <taxon>Yoonia</taxon>
    </lineage>
</organism>
<feature type="transmembrane region" description="Helical" evidence="1">
    <location>
        <begin position="77"/>
        <end position="97"/>
    </location>
</feature>
<proteinExistence type="predicted"/>